<proteinExistence type="predicted"/>
<evidence type="ECO:0000313" key="5">
    <source>
        <dbReference type="EMBL" id="RNM33199.1"/>
    </source>
</evidence>
<dbReference type="GeneID" id="98663377"/>
<dbReference type="EMBL" id="QIBZ01000019">
    <property type="protein sequence ID" value="RNM33199.1"/>
    <property type="molecule type" value="Genomic_DNA"/>
</dbReference>
<comment type="caution">
    <text evidence="5">The sequence shown here is derived from an EMBL/GenBank/DDBJ whole genome shotgun (WGS) entry which is preliminary data.</text>
</comment>
<name>A0A3N0I877_9ACTN</name>
<dbReference type="Pfam" id="PF13439">
    <property type="entry name" value="Glyco_transf_4"/>
    <property type="match status" value="1"/>
</dbReference>
<organism evidence="5 6">
    <name type="scientific">Slackia isoflavoniconvertens</name>
    <dbReference type="NCBI Taxonomy" id="572010"/>
    <lineage>
        <taxon>Bacteria</taxon>
        <taxon>Bacillati</taxon>
        <taxon>Actinomycetota</taxon>
        <taxon>Coriobacteriia</taxon>
        <taxon>Eggerthellales</taxon>
        <taxon>Eggerthellaceae</taxon>
        <taxon>Slackia</taxon>
    </lineage>
</organism>
<evidence type="ECO:0000259" key="4">
    <source>
        <dbReference type="Pfam" id="PF13439"/>
    </source>
</evidence>
<dbReference type="Proteomes" id="UP000271472">
    <property type="component" value="Unassembled WGS sequence"/>
</dbReference>
<dbReference type="GO" id="GO:0016757">
    <property type="term" value="F:glycosyltransferase activity"/>
    <property type="evidence" value="ECO:0007669"/>
    <property type="project" value="UniProtKB-KW"/>
</dbReference>
<feature type="domain" description="Glycosyltransferase subfamily 4-like N-terminal" evidence="4">
    <location>
        <begin position="28"/>
        <end position="188"/>
    </location>
</feature>
<reference evidence="6" key="1">
    <citation type="submission" date="2018-05" db="EMBL/GenBank/DDBJ databases">
        <title>Genome Sequencing of selected type strains of the family Eggerthellaceae.</title>
        <authorList>
            <person name="Danylec N."/>
            <person name="Stoll D.A."/>
            <person name="Doetsch A."/>
            <person name="Huch M."/>
        </authorList>
    </citation>
    <scope>NUCLEOTIDE SEQUENCE [LARGE SCALE GENOMIC DNA]</scope>
    <source>
        <strain evidence="6">DSM 22006</strain>
    </source>
</reference>
<dbReference type="InterPro" id="IPR050194">
    <property type="entry name" value="Glycosyltransferase_grp1"/>
</dbReference>
<dbReference type="OrthoDB" id="9802525at2"/>
<keyword evidence="6" id="KW-1185">Reference proteome</keyword>
<evidence type="ECO:0000256" key="2">
    <source>
        <dbReference type="ARBA" id="ARBA00022679"/>
    </source>
</evidence>
<sequence length="396" mass="42768">MGSKLCANETSRPSTCICIFSALYAPHVGGVETFTEGIASALAKLGHRIIVITMNTDNAPVRENARGVEIVRPPALPFLGGRYPIQKQCAESEAQWEWLREQDIDAVVINTRFYQLSSLGAAFAKIKGITPLLIEHGSAHLTFGNALADIPLHAIEHAATSKLKRYKPECYGVSSKASEWLRHFGLTSHGEITNAIDADEFVEQASQRDFRQEYGIPCDALLLSFAGRFVPEKGALQLANAIATLMQKNASCDVYLVMAGEGPLFDRVNNIATASNGHVVLPKMLSKPDLAALLLQSNAFVLPSRSEGFSTVLLEAAAASNAIISTDVGGMREIAPDKSYGILLQSMDSSEIQNALVYAQNHREAIQTMGSNAASRVRDAFSWSKSAKALLDSLFA</sequence>
<evidence type="ECO:0000313" key="6">
    <source>
        <dbReference type="Proteomes" id="UP000271472"/>
    </source>
</evidence>
<evidence type="ECO:0000256" key="1">
    <source>
        <dbReference type="ARBA" id="ARBA00022676"/>
    </source>
</evidence>
<keyword evidence="2 5" id="KW-0808">Transferase</keyword>
<dbReference type="GO" id="GO:1901137">
    <property type="term" value="P:carbohydrate derivative biosynthetic process"/>
    <property type="evidence" value="ECO:0007669"/>
    <property type="project" value="UniProtKB-ARBA"/>
</dbReference>
<dbReference type="CDD" id="cd03801">
    <property type="entry name" value="GT4_PimA-like"/>
    <property type="match status" value="1"/>
</dbReference>
<protein>
    <submittedName>
        <fullName evidence="5">Glycosyltransferase family 1 protein</fullName>
    </submittedName>
</protein>
<dbReference type="PANTHER" id="PTHR45947:SF15">
    <property type="entry name" value="TEICHURONIC ACID BIOSYNTHESIS GLYCOSYLTRANSFERASE TUAC-RELATED"/>
    <property type="match status" value="1"/>
</dbReference>
<evidence type="ECO:0000259" key="3">
    <source>
        <dbReference type="Pfam" id="PF00534"/>
    </source>
</evidence>
<dbReference type="InterPro" id="IPR001296">
    <property type="entry name" value="Glyco_trans_1"/>
</dbReference>
<dbReference type="RefSeq" id="WP_123220107.1">
    <property type="nucleotide sequence ID" value="NZ_JACHYQ010000003.1"/>
</dbReference>
<dbReference type="Gene3D" id="3.40.50.2000">
    <property type="entry name" value="Glycogen Phosphorylase B"/>
    <property type="match status" value="2"/>
</dbReference>
<dbReference type="SUPFAM" id="SSF53756">
    <property type="entry name" value="UDP-Glycosyltransferase/glycogen phosphorylase"/>
    <property type="match status" value="1"/>
</dbReference>
<keyword evidence="1" id="KW-0328">Glycosyltransferase</keyword>
<accession>A0A3N0I877</accession>
<dbReference type="InterPro" id="IPR028098">
    <property type="entry name" value="Glyco_trans_4-like_N"/>
</dbReference>
<feature type="domain" description="Glycosyl transferase family 1" evidence="3">
    <location>
        <begin position="207"/>
        <end position="374"/>
    </location>
</feature>
<dbReference type="Pfam" id="PF00534">
    <property type="entry name" value="Glycos_transf_1"/>
    <property type="match status" value="1"/>
</dbReference>
<gene>
    <name evidence="5" type="ORF">DMP05_08885</name>
</gene>
<dbReference type="AlphaFoldDB" id="A0A3N0I877"/>
<dbReference type="PANTHER" id="PTHR45947">
    <property type="entry name" value="SULFOQUINOVOSYL TRANSFERASE SQD2"/>
    <property type="match status" value="1"/>
</dbReference>